<dbReference type="GO" id="GO:0008061">
    <property type="term" value="F:chitin binding"/>
    <property type="evidence" value="ECO:0007669"/>
    <property type="project" value="InterPro"/>
</dbReference>
<feature type="region of interest" description="Disordered" evidence="1">
    <location>
        <begin position="1"/>
        <end position="47"/>
    </location>
</feature>
<dbReference type="InterPro" id="IPR036508">
    <property type="entry name" value="Chitin-bd_dom_sf"/>
</dbReference>
<gene>
    <name evidence="3" type="ORF">Pcinc_027173</name>
</gene>
<dbReference type="SUPFAM" id="SSF57625">
    <property type="entry name" value="Invertebrate chitin-binding proteins"/>
    <property type="match status" value="1"/>
</dbReference>
<feature type="compositionally biased region" description="Basic and acidic residues" evidence="1">
    <location>
        <begin position="1"/>
        <end position="11"/>
    </location>
</feature>
<feature type="transmembrane region" description="Helical" evidence="2">
    <location>
        <begin position="54"/>
        <end position="77"/>
    </location>
</feature>
<feature type="compositionally biased region" description="Polar residues" evidence="1">
    <location>
        <begin position="208"/>
        <end position="225"/>
    </location>
</feature>
<evidence type="ECO:0000256" key="1">
    <source>
        <dbReference type="SAM" id="MobiDB-lite"/>
    </source>
</evidence>
<evidence type="ECO:0008006" key="5">
    <source>
        <dbReference type="Google" id="ProtNLM"/>
    </source>
</evidence>
<name>A0AAE1F5K9_PETCI</name>
<accession>A0AAE1F5K9</accession>
<evidence type="ECO:0000313" key="3">
    <source>
        <dbReference type="EMBL" id="KAK3867356.1"/>
    </source>
</evidence>
<proteinExistence type="predicted"/>
<organism evidence="3 4">
    <name type="scientific">Petrolisthes cinctipes</name>
    <name type="common">Flat porcelain crab</name>
    <dbReference type="NCBI Taxonomy" id="88211"/>
    <lineage>
        <taxon>Eukaryota</taxon>
        <taxon>Metazoa</taxon>
        <taxon>Ecdysozoa</taxon>
        <taxon>Arthropoda</taxon>
        <taxon>Crustacea</taxon>
        <taxon>Multicrustacea</taxon>
        <taxon>Malacostraca</taxon>
        <taxon>Eumalacostraca</taxon>
        <taxon>Eucarida</taxon>
        <taxon>Decapoda</taxon>
        <taxon>Pleocyemata</taxon>
        <taxon>Anomura</taxon>
        <taxon>Galatheoidea</taxon>
        <taxon>Porcellanidae</taxon>
        <taxon>Petrolisthes</taxon>
    </lineage>
</organism>
<dbReference type="AlphaFoldDB" id="A0AAE1F5K9"/>
<feature type="compositionally biased region" description="Low complexity" evidence="1">
    <location>
        <begin position="501"/>
        <end position="511"/>
    </location>
</feature>
<feature type="compositionally biased region" description="Basic and acidic residues" evidence="1">
    <location>
        <begin position="490"/>
        <end position="500"/>
    </location>
</feature>
<sequence>MQRKDETDGKEKSKKFSIGALRREAKRREERPEGCTNEAAGGEKVKKSKMSRMMMVMMVMMMVVVWGGTLVTAGPMADALATLPEPKKNPNKRRPEGPIIPTPTRETSEESNEGGLVAATVNDNITVRIPAFAVPISTRVTTPEDKDNCIQPEIFPDPVNCAAFSVCNPDPMGGSIIQKFTCTDNTVFFGTLLKCDTGSCLPVHYGSSGTQSDPLQNPPMGTQSGPPAESTPDWYNLPPSWLREPPYWYNNPPSWFSQAKPAVKPPAVQEATVHNPPRETPSGHMVESTPDWYNIPPSWLREPPYWYNNPPSWFTQIRPAVKPPAVQEAAVHNPPRETPSGHTGGDGPDWYHIPPLWLREPPYWFNIPPDWYTQVRPLSQGQGGVLHNPPRGIPSGPPTDNTPDWYNRPPLWMREPPYWYKTPPAWFTLGRPLLPDQGRGVMHNPARGTPSGPPSANTPDWYNRPPRWMREPPYWYNTPPAWFSSIRPRSMHDAPPDTTHDSSSSSSDQDQYPYQHRPAFLEYLY</sequence>
<dbReference type="EMBL" id="JAWQEG010003223">
    <property type="protein sequence ID" value="KAK3867356.1"/>
    <property type="molecule type" value="Genomic_DNA"/>
</dbReference>
<feature type="compositionally biased region" description="Basic and acidic residues" evidence="1">
    <location>
        <begin position="21"/>
        <end position="33"/>
    </location>
</feature>
<dbReference type="Proteomes" id="UP001286313">
    <property type="component" value="Unassembled WGS sequence"/>
</dbReference>
<protein>
    <recommendedName>
        <fullName evidence="5">Chitin-binding type-2 domain-containing protein</fullName>
    </recommendedName>
</protein>
<reference evidence="3" key="1">
    <citation type="submission" date="2023-10" db="EMBL/GenBank/DDBJ databases">
        <title>Genome assemblies of two species of porcelain crab, Petrolisthes cinctipes and Petrolisthes manimaculis (Anomura: Porcellanidae).</title>
        <authorList>
            <person name="Angst P."/>
        </authorList>
    </citation>
    <scope>NUCLEOTIDE SEQUENCE</scope>
    <source>
        <strain evidence="3">PB745_01</strain>
        <tissue evidence="3">Gill</tissue>
    </source>
</reference>
<keyword evidence="2" id="KW-0472">Membrane</keyword>
<keyword evidence="4" id="KW-1185">Reference proteome</keyword>
<evidence type="ECO:0000256" key="2">
    <source>
        <dbReference type="SAM" id="Phobius"/>
    </source>
</evidence>
<feature type="compositionally biased region" description="Basic and acidic residues" evidence="1">
    <location>
        <begin position="85"/>
        <end position="96"/>
    </location>
</feature>
<feature type="region of interest" description="Disordered" evidence="1">
    <location>
        <begin position="208"/>
        <end position="233"/>
    </location>
</feature>
<feature type="region of interest" description="Disordered" evidence="1">
    <location>
        <begin position="437"/>
        <end position="460"/>
    </location>
</feature>
<feature type="region of interest" description="Disordered" evidence="1">
    <location>
        <begin position="82"/>
        <end position="112"/>
    </location>
</feature>
<keyword evidence="2" id="KW-1133">Transmembrane helix</keyword>
<evidence type="ECO:0000313" key="4">
    <source>
        <dbReference type="Proteomes" id="UP001286313"/>
    </source>
</evidence>
<feature type="region of interest" description="Disordered" evidence="1">
    <location>
        <begin position="487"/>
        <end position="517"/>
    </location>
</feature>
<keyword evidence="2" id="KW-0812">Transmembrane</keyword>
<comment type="caution">
    <text evidence="3">The sequence shown here is derived from an EMBL/GenBank/DDBJ whole genome shotgun (WGS) entry which is preliminary data.</text>
</comment>